<dbReference type="GO" id="GO:0043066">
    <property type="term" value="P:negative regulation of apoptotic process"/>
    <property type="evidence" value="ECO:0000318"/>
    <property type="project" value="GO_Central"/>
</dbReference>
<dbReference type="InterPro" id="IPR000494">
    <property type="entry name" value="Rcpt_L-dom"/>
</dbReference>
<feature type="compositionally biased region" description="Low complexity" evidence="18">
    <location>
        <begin position="1005"/>
        <end position="1026"/>
    </location>
</feature>
<reference evidence="22" key="3">
    <citation type="submission" date="2015-06" db="UniProtKB">
        <authorList>
            <consortium name="EnsemblMetazoa"/>
        </authorList>
    </citation>
    <scope>IDENTIFICATION</scope>
</reference>
<keyword evidence="14" id="KW-0675">Receptor</keyword>
<dbReference type="SMART" id="SM00261">
    <property type="entry name" value="FU"/>
    <property type="match status" value="4"/>
</dbReference>
<dbReference type="EC" id="2.7.10.1" evidence="2"/>
<dbReference type="GO" id="GO:0005524">
    <property type="term" value="F:ATP binding"/>
    <property type="evidence" value="ECO:0007669"/>
    <property type="project" value="UniProtKB-UniRule"/>
</dbReference>
<dbReference type="EnsemblMetazoa" id="HelroT109845">
    <property type="protein sequence ID" value="HelroP109845"/>
    <property type="gene ID" value="HelroG109845"/>
</dbReference>
<dbReference type="Gene3D" id="3.30.200.20">
    <property type="entry name" value="Phosphorylase Kinase, domain 1"/>
    <property type="match status" value="1"/>
</dbReference>
<keyword evidence="13" id="KW-1015">Disulfide bond</keyword>
<dbReference type="PROSITE" id="PS50011">
    <property type="entry name" value="PROTEIN_KINASE_DOM"/>
    <property type="match status" value="1"/>
</dbReference>
<gene>
    <name evidence="22" type="primary">20195120</name>
    <name evidence="21" type="ORF">HELRODRAFT_109845</name>
</gene>
<dbReference type="CDD" id="cd05057">
    <property type="entry name" value="PTKc_EGFR_like"/>
    <property type="match status" value="1"/>
</dbReference>
<dbReference type="Pfam" id="PF01030">
    <property type="entry name" value="Recep_L_domain"/>
    <property type="match status" value="1"/>
</dbReference>
<dbReference type="Gene3D" id="3.80.20.20">
    <property type="entry name" value="Receptor L-domain"/>
    <property type="match status" value="1"/>
</dbReference>
<comment type="catalytic activity">
    <reaction evidence="16">
        <text>L-tyrosyl-[protein] + ATP = O-phospho-L-tyrosyl-[protein] + ADP + H(+)</text>
        <dbReference type="Rhea" id="RHEA:10596"/>
        <dbReference type="Rhea" id="RHEA-COMP:10136"/>
        <dbReference type="Rhea" id="RHEA-COMP:20101"/>
        <dbReference type="ChEBI" id="CHEBI:15378"/>
        <dbReference type="ChEBI" id="CHEBI:30616"/>
        <dbReference type="ChEBI" id="CHEBI:46858"/>
        <dbReference type="ChEBI" id="CHEBI:61978"/>
        <dbReference type="ChEBI" id="CHEBI:456216"/>
        <dbReference type="EC" id="2.7.10.1"/>
    </reaction>
</comment>
<reference evidence="21 23" key="2">
    <citation type="journal article" date="2013" name="Nature">
        <title>Insights into bilaterian evolution from three spiralian genomes.</title>
        <authorList>
            <person name="Simakov O."/>
            <person name="Marletaz F."/>
            <person name="Cho S.J."/>
            <person name="Edsinger-Gonzales E."/>
            <person name="Havlak P."/>
            <person name="Hellsten U."/>
            <person name="Kuo D.H."/>
            <person name="Larsson T."/>
            <person name="Lv J."/>
            <person name="Arendt D."/>
            <person name="Savage R."/>
            <person name="Osoegawa K."/>
            <person name="de Jong P."/>
            <person name="Grimwood J."/>
            <person name="Chapman J.A."/>
            <person name="Shapiro H."/>
            <person name="Aerts A."/>
            <person name="Otillar R.P."/>
            <person name="Terry A.Y."/>
            <person name="Boore J.L."/>
            <person name="Grigoriev I.V."/>
            <person name="Lindberg D.R."/>
            <person name="Seaver E.C."/>
            <person name="Weisblat D.A."/>
            <person name="Putnam N.H."/>
            <person name="Rokhsar D.S."/>
        </authorList>
    </citation>
    <scope>NUCLEOTIDE SEQUENCE</scope>
</reference>
<feature type="region of interest" description="Disordered" evidence="18">
    <location>
        <begin position="1053"/>
        <end position="1073"/>
    </location>
</feature>
<dbReference type="PANTHER" id="PTHR24416:SF566">
    <property type="entry name" value="EPIDERMAL GROWTH FACTOR RECEPTOR"/>
    <property type="match status" value="1"/>
</dbReference>
<dbReference type="SUPFAM" id="SSF56112">
    <property type="entry name" value="Protein kinase-like (PK-like)"/>
    <property type="match status" value="1"/>
</dbReference>
<dbReference type="InterPro" id="IPR006211">
    <property type="entry name" value="Furin-like_Cys-rich_dom"/>
</dbReference>
<feature type="transmembrane region" description="Helical" evidence="19">
    <location>
        <begin position="490"/>
        <end position="510"/>
    </location>
</feature>
<evidence type="ECO:0000256" key="16">
    <source>
        <dbReference type="ARBA" id="ARBA00051243"/>
    </source>
</evidence>
<evidence type="ECO:0000259" key="20">
    <source>
        <dbReference type="PROSITE" id="PS50011"/>
    </source>
</evidence>
<evidence type="ECO:0000313" key="23">
    <source>
        <dbReference type="Proteomes" id="UP000015101"/>
    </source>
</evidence>
<evidence type="ECO:0000256" key="1">
    <source>
        <dbReference type="ARBA" id="ARBA00004479"/>
    </source>
</evidence>
<dbReference type="GO" id="GO:0005886">
    <property type="term" value="C:plasma membrane"/>
    <property type="evidence" value="ECO:0000318"/>
    <property type="project" value="GO_Central"/>
</dbReference>
<dbReference type="InterPro" id="IPR036941">
    <property type="entry name" value="Rcpt_L-dom_sf"/>
</dbReference>
<sequence length="1073" mass="120422">MHTHKQTYTFTHAYSHTNKQTYTHTHKQTAGECSSECQPFEGKKYCWGPEARQCQNFTRVICSDVCADRCFGPGPDKCCSKACAGGCTGLKDTECFACARFDNEGKCVDNCPPPEEYDPVQYIHKPNPFGKYSYGHVCLARCPASMYELMGACVKRCQPGTTPKTVNGRNKCLPCDGPCPKACQPPSILDSDNIDNLKDCTIIEGPIILHQSMAVGDQWTKPLTADQWKIFETVTTIEDFLYVDIRAANFTDLSFLKNLKLINGKKTKKDCSLFIYNSLLESIGLTSLEGIYGGKLCVISNENLCYMTQEPEDWNFLMADGDKVRFDGNKLPELCVKDNETCSDKCLSKYACFGASDEDCPACKQLKEGRKCVDGCSPGWFEQQRAEMTSVGQPIRECAKCHAQCKDSCNGTGANHCFSCLNYKDGPYCVEKCPERMKGMKKLKWPMKDLSIVECHRCHSECRECYGPGASNCKLETYGKQDSKVRMMTMMMVTIMVMMMMVTIMVMMMMVVVMVMMMMVVMMTMMVVPLVITGAAPDKSSLKIINESELRKDAEIGSGAFGTVYKGVWVPSNENVRIPVAIKVLKEGTTSVQNNEFLDEARIMASVNHPCCVRLSAVCLTNQVQLITPLMPFGSLLEYLRKNKSQIGSKVLLNWATQIARGMKYLEERGIVHRDLAARNVLVKNANSVKITDFGLSKLLDANQESVKAVDEKLPIKWMAIESIRLRIFTHKSDVWSYGVTLWELFTYGQRPYEYLSATDVLEMLEKGERLSQPEICTIDIYMLMIRCWLLDADSRPSFQEMVEEFSRMSRDPGRFLVITGDEFMKLLENNPDARDLVSDKGAEKWMLADEYYDQKSIDALKNKTPEEDNYLKPKKDGFELPPKKAKSNKYVDVNEGSGNKYTVDPTESQGQLDDGQLDVPIDSEYVSGGPLVSEPAGLEKKPFFKGSQSSLSNLARMAVEGLTRSSEYLKMSTNKKPKEEKKAILAEFEDDAIDDVIIPPITTTTTTPKTSKTTPKITKQTASSSVEDDDSDDYLRHVVSIKTLHNNTNIINNNGNNNSSNNKNYGHNYYNV</sequence>
<dbReference type="InParanoid" id="T1EEW8"/>
<keyword evidence="11 19" id="KW-0472">Membrane</keyword>
<feature type="compositionally biased region" description="Basic and acidic residues" evidence="18">
    <location>
        <begin position="865"/>
        <end position="883"/>
    </location>
</feature>
<dbReference type="Gene3D" id="2.10.220.10">
    <property type="entry name" value="Hormone Receptor, Insulin-like Growth Factor Receptor 1, Chain A, domain 2"/>
    <property type="match status" value="3"/>
</dbReference>
<evidence type="ECO:0000256" key="10">
    <source>
        <dbReference type="ARBA" id="ARBA00022989"/>
    </source>
</evidence>
<organism evidence="22 23">
    <name type="scientific">Helobdella robusta</name>
    <name type="common">Californian leech</name>
    <dbReference type="NCBI Taxonomy" id="6412"/>
    <lineage>
        <taxon>Eukaryota</taxon>
        <taxon>Metazoa</taxon>
        <taxon>Spiralia</taxon>
        <taxon>Lophotrochozoa</taxon>
        <taxon>Annelida</taxon>
        <taxon>Clitellata</taxon>
        <taxon>Hirudinea</taxon>
        <taxon>Rhynchobdellida</taxon>
        <taxon>Glossiphoniidae</taxon>
        <taxon>Helobdella</taxon>
    </lineage>
</organism>
<dbReference type="InterPro" id="IPR020635">
    <property type="entry name" value="Tyr_kinase_cat_dom"/>
</dbReference>
<dbReference type="InterPro" id="IPR011009">
    <property type="entry name" value="Kinase-like_dom_sf"/>
</dbReference>
<dbReference type="InterPro" id="IPR009030">
    <property type="entry name" value="Growth_fac_rcpt_cys_sf"/>
</dbReference>
<dbReference type="GeneID" id="20195120"/>
<dbReference type="PRINTS" id="PR00109">
    <property type="entry name" value="TYRKINASE"/>
</dbReference>
<keyword evidence="7 17" id="KW-0547">Nucleotide-binding</keyword>
<evidence type="ECO:0000256" key="7">
    <source>
        <dbReference type="ARBA" id="ARBA00022741"/>
    </source>
</evidence>
<dbReference type="GO" id="GO:0007173">
    <property type="term" value="P:epidermal growth factor receptor signaling pathway"/>
    <property type="evidence" value="ECO:0000318"/>
    <property type="project" value="GO_Central"/>
</dbReference>
<reference evidence="23" key="1">
    <citation type="submission" date="2012-12" db="EMBL/GenBank/DDBJ databases">
        <authorList>
            <person name="Hellsten U."/>
            <person name="Grimwood J."/>
            <person name="Chapman J.A."/>
            <person name="Shapiro H."/>
            <person name="Aerts A."/>
            <person name="Otillar R.P."/>
            <person name="Terry A.Y."/>
            <person name="Boore J.L."/>
            <person name="Simakov O."/>
            <person name="Marletaz F."/>
            <person name="Cho S.-J."/>
            <person name="Edsinger-Gonzales E."/>
            <person name="Havlak P."/>
            <person name="Kuo D.-H."/>
            <person name="Larsson T."/>
            <person name="Lv J."/>
            <person name="Arendt D."/>
            <person name="Savage R."/>
            <person name="Osoegawa K."/>
            <person name="de Jong P."/>
            <person name="Lindberg D.R."/>
            <person name="Seaver E.C."/>
            <person name="Weisblat D.A."/>
            <person name="Putnam N.H."/>
            <person name="Grigoriev I.V."/>
            <person name="Rokhsar D.S."/>
        </authorList>
    </citation>
    <scope>NUCLEOTIDE SEQUENCE</scope>
</reference>
<dbReference type="SUPFAM" id="SSF57184">
    <property type="entry name" value="Growth factor receptor domain"/>
    <property type="match status" value="2"/>
</dbReference>
<keyword evidence="10 19" id="KW-1133">Transmembrane helix</keyword>
<evidence type="ECO:0000256" key="12">
    <source>
        <dbReference type="ARBA" id="ARBA00023137"/>
    </source>
</evidence>
<dbReference type="Gene3D" id="1.10.510.10">
    <property type="entry name" value="Transferase(Phosphotransferase) domain 1"/>
    <property type="match status" value="1"/>
</dbReference>
<dbReference type="GO" id="GO:0030182">
    <property type="term" value="P:neuron differentiation"/>
    <property type="evidence" value="ECO:0000318"/>
    <property type="project" value="GO_Central"/>
</dbReference>
<comment type="subcellular location">
    <subcellularLocation>
        <location evidence="1">Membrane</location>
        <topology evidence="1">Single-pass type I membrane protein</topology>
    </subcellularLocation>
</comment>
<keyword evidence="8" id="KW-0418">Kinase</keyword>
<keyword evidence="4" id="KW-0808">Transferase</keyword>
<dbReference type="Pfam" id="PF14843">
    <property type="entry name" value="GF_recep_IV"/>
    <property type="match status" value="1"/>
</dbReference>
<keyword evidence="5 19" id="KW-0812">Transmembrane</keyword>
<dbReference type="RefSeq" id="XP_009012819.1">
    <property type="nucleotide sequence ID" value="XM_009014571.1"/>
</dbReference>
<feature type="domain" description="Protein kinase" evidence="20">
    <location>
        <begin position="550"/>
        <end position="817"/>
    </location>
</feature>
<dbReference type="STRING" id="6412.T1EEW8"/>
<dbReference type="Proteomes" id="UP000015101">
    <property type="component" value="Unassembled WGS sequence"/>
</dbReference>
<dbReference type="InterPro" id="IPR008266">
    <property type="entry name" value="Tyr_kinase_AS"/>
</dbReference>
<dbReference type="FunFam" id="3.30.200.20:FF:000276">
    <property type="entry name" value="Receptor tyrosine-protein kinase erbB-3"/>
    <property type="match status" value="1"/>
</dbReference>
<accession>T1EEW8</accession>
<feature type="binding site" evidence="17">
    <location>
        <position position="583"/>
    </location>
    <ligand>
        <name>ATP</name>
        <dbReference type="ChEBI" id="CHEBI:30616"/>
    </ligand>
</feature>
<dbReference type="EMBL" id="AMQM01003066">
    <property type="status" value="NOT_ANNOTATED_CDS"/>
    <property type="molecule type" value="Genomic_DNA"/>
</dbReference>
<evidence type="ECO:0000256" key="13">
    <source>
        <dbReference type="ARBA" id="ARBA00023157"/>
    </source>
</evidence>
<keyword evidence="15" id="KW-0325">Glycoprotein</keyword>
<proteinExistence type="predicted"/>
<dbReference type="HOGENOM" id="CLU_003384_0_2_1"/>
<evidence type="ECO:0000256" key="14">
    <source>
        <dbReference type="ARBA" id="ARBA00023170"/>
    </source>
</evidence>
<dbReference type="GO" id="GO:0050679">
    <property type="term" value="P:positive regulation of epithelial cell proliferation"/>
    <property type="evidence" value="ECO:0000318"/>
    <property type="project" value="GO_Central"/>
</dbReference>
<evidence type="ECO:0000256" key="9">
    <source>
        <dbReference type="ARBA" id="ARBA00022840"/>
    </source>
</evidence>
<keyword evidence="23" id="KW-1185">Reference proteome</keyword>
<dbReference type="OMA" id="GYYYEWV"/>
<keyword evidence="12" id="KW-0829">Tyrosine-protein kinase</keyword>
<dbReference type="CDD" id="cd00064">
    <property type="entry name" value="FU"/>
    <property type="match status" value="2"/>
</dbReference>
<dbReference type="GO" id="GO:0043410">
    <property type="term" value="P:positive regulation of MAPK cascade"/>
    <property type="evidence" value="ECO:0000318"/>
    <property type="project" value="GO_Central"/>
</dbReference>
<dbReference type="PROSITE" id="PS00107">
    <property type="entry name" value="PROTEIN_KINASE_ATP"/>
    <property type="match status" value="1"/>
</dbReference>
<evidence type="ECO:0000256" key="11">
    <source>
        <dbReference type="ARBA" id="ARBA00023136"/>
    </source>
</evidence>
<feature type="transmembrane region" description="Helical" evidence="19">
    <location>
        <begin position="516"/>
        <end position="536"/>
    </location>
</feature>
<dbReference type="EMBL" id="KB096023">
    <property type="protein sequence ID" value="ESO08797.1"/>
    <property type="molecule type" value="Genomic_DNA"/>
</dbReference>
<dbReference type="InterPro" id="IPR000719">
    <property type="entry name" value="Prot_kinase_dom"/>
</dbReference>
<dbReference type="eggNOG" id="KOG1025">
    <property type="taxonomic scope" value="Eukaryota"/>
</dbReference>
<dbReference type="Pfam" id="PF00757">
    <property type="entry name" value="Furin-like"/>
    <property type="match status" value="1"/>
</dbReference>
<dbReference type="FunFam" id="3.80.20.20:FF:000021">
    <property type="entry name" value="Receptor protein-tyrosine kinase"/>
    <property type="match status" value="1"/>
</dbReference>
<dbReference type="SUPFAM" id="SSF52058">
    <property type="entry name" value="L domain-like"/>
    <property type="match status" value="1"/>
</dbReference>
<evidence type="ECO:0000256" key="19">
    <source>
        <dbReference type="SAM" id="Phobius"/>
    </source>
</evidence>
<dbReference type="GO" id="GO:0004714">
    <property type="term" value="F:transmembrane receptor protein tyrosine kinase activity"/>
    <property type="evidence" value="ECO:0000318"/>
    <property type="project" value="GO_Central"/>
</dbReference>
<feature type="region of interest" description="Disordered" evidence="18">
    <location>
        <begin position="865"/>
        <end position="917"/>
    </location>
</feature>
<dbReference type="AlphaFoldDB" id="T1EEW8"/>
<keyword evidence="3" id="KW-0597">Phosphoprotein</keyword>
<dbReference type="KEGG" id="hro:HELRODRAFT_109845"/>
<dbReference type="PANTHER" id="PTHR24416">
    <property type="entry name" value="TYROSINE-PROTEIN KINASE RECEPTOR"/>
    <property type="match status" value="1"/>
</dbReference>
<dbReference type="FunFam" id="2.10.220.10:FF:000097">
    <property type="entry name" value="Receptor protein-tyrosine kinase"/>
    <property type="match status" value="2"/>
</dbReference>
<dbReference type="FunFam" id="1.10.510.10:FF:000233">
    <property type="entry name" value="receptor tyrosine-protein kinase erbB-3"/>
    <property type="match status" value="1"/>
</dbReference>
<dbReference type="GO" id="GO:0009925">
    <property type="term" value="C:basal plasma membrane"/>
    <property type="evidence" value="ECO:0000318"/>
    <property type="project" value="GO_Central"/>
</dbReference>
<evidence type="ECO:0000256" key="15">
    <source>
        <dbReference type="ARBA" id="ARBA00023180"/>
    </source>
</evidence>
<keyword evidence="9 17" id="KW-0067">ATP-binding</keyword>
<dbReference type="GO" id="GO:0043235">
    <property type="term" value="C:receptor complex"/>
    <property type="evidence" value="ECO:0000318"/>
    <property type="project" value="GO_Central"/>
</dbReference>
<name>T1EEW8_HELRO</name>
<dbReference type="InterPro" id="IPR050122">
    <property type="entry name" value="RTK"/>
</dbReference>
<dbReference type="Pfam" id="PF07714">
    <property type="entry name" value="PK_Tyr_Ser-Thr"/>
    <property type="match status" value="1"/>
</dbReference>
<evidence type="ECO:0000256" key="3">
    <source>
        <dbReference type="ARBA" id="ARBA00022553"/>
    </source>
</evidence>
<dbReference type="InterPro" id="IPR001245">
    <property type="entry name" value="Ser-Thr/Tyr_kinase_cat_dom"/>
</dbReference>
<keyword evidence="6" id="KW-0732">Signal</keyword>
<feature type="region of interest" description="Disordered" evidence="18">
    <location>
        <begin position="1005"/>
        <end position="1031"/>
    </location>
</feature>
<dbReference type="SMART" id="SM00219">
    <property type="entry name" value="TyrKc"/>
    <property type="match status" value="1"/>
</dbReference>
<dbReference type="InterPro" id="IPR006212">
    <property type="entry name" value="Furin_repeat"/>
</dbReference>
<feature type="compositionally biased region" description="Polar residues" evidence="18">
    <location>
        <begin position="897"/>
        <end position="912"/>
    </location>
</feature>
<dbReference type="InterPro" id="IPR032778">
    <property type="entry name" value="GF_recep_IV"/>
</dbReference>
<evidence type="ECO:0000256" key="18">
    <source>
        <dbReference type="SAM" id="MobiDB-lite"/>
    </source>
</evidence>
<evidence type="ECO:0000256" key="5">
    <source>
        <dbReference type="ARBA" id="ARBA00022692"/>
    </source>
</evidence>
<dbReference type="CTD" id="20195120"/>
<dbReference type="PROSITE" id="PS00109">
    <property type="entry name" value="PROTEIN_KINASE_TYR"/>
    <property type="match status" value="1"/>
</dbReference>
<evidence type="ECO:0000256" key="6">
    <source>
        <dbReference type="ARBA" id="ARBA00022729"/>
    </source>
</evidence>
<protein>
    <recommendedName>
        <fullName evidence="2">receptor protein-tyrosine kinase</fullName>
        <ecNumber evidence="2">2.7.10.1</ecNumber>
    </recommendedName>
</protein>
<evidence type="ECO:0000256" key="17">
    <source>
        <dbReference type="PROSITE-ProRule" id="PRU10141"/>
    </source>
</evidence>
<evidence type="ECO:0000256" key="8">
    <source>
        <dbReference type="ARBA" id="ARBA00022777"/>
    </source>
</evidence>
<evidence type="ECO:0000313" key="22">
    <source>
        <dbReference type="EnsemblMetazoa" id="HelroP109845"/>
    </source>
</evidence>
<evidence type="ECO:0000256" key="2">
    <source>
        <dbReference type="ARBA" id="ARBA00011902"/>
    </source>
</evidence>
<evidence type="ECO:0000256" key="4">
    <source>
        <dbReference type="ARBA" id="ARBA00022679"/>
    </source>
</evidence>
<dbReference type="OrthoDB" id="6219513at2759"/>
<evidence type="ECO:0000313" key="21">
    <source>
        <dbReference type="EMBL" id="ESO08797.1"/>
    </source>
</evidence>
<dbReference type="InterPro" id="IPR017441">
    <property type="entry name" value="Protein_kinase_ATP_BS"/>
</dbReference>
<dbReference type="FunFam" id="2.10.220.10:FF:000001">
    <property type="entry name" value="Receptor protein-tyrosine kinase"/>
    <property type="match status" value="1"/>
</dbReference>